<organism evidence="2">
    <name type="scientific">Kadipiro virus</name>
    <dbReference type="NCBI Taxonomy" id="104580"/>
    <lineage>
        <taxon>Viruses</taxon>
        <taxon>Riboviria</taxon>
        <taxon>Orthornavirae</taxon>
        <taxon>Duplornaviricota</taxon>
        <taxon>Resentoviricetes</taxon>
        <taxon>Reovirales</taxon>
        <taxon>Sedoreoviridae</taxon>
        <taxon>Seadornavirus</taxon>
        <taxon>Seadornavirus kadipiroense</taxon>
    </lineage>
</organism>
<dbReference type="NCBIfam" id="TIGR04237">
    <property type="entry name" value="seadorna_VP9"/>
    <property type="match status" value="1"/>
</dbReference>
<evidence type="ECO:0000256" key="1">
    <source>
        <dbReference type="SAM" id="MobiDB-lite"/>
    </source>
</evidence>
<dbReference type="EMBL" id="MN543752">
    <property type="protein sequence ID" value="QWO79079.1"/>
    <property type="molecule type" value="Genomic_RNA"/>
</dbReference>
<name>A0A8H2SA89_9REOV</name>
<proteinExistence type="predicted"/>
<feature type="region of interest" description="Disordered" evidence="1">
    <location>
        <begin position="1"/>
        <end position="30"/>
    </location>
</feature>
<evidence type="ECO:0000313" key="2">
    <source>
        <dbReference type="EMBL" id="QWO79079.1"/>
    </source>
</evidence>
<sequence length="262" mass="28534">MSSLKEHRTNKANSRTLIRSPNEAPPTDTSLLNKGEIIDLTFNDRSIQEALFLGPSIQGLPPPSLPPNSYGYHCNGSFTTYLLRESLINVRHVFAHCAPNKSNGVATNVAKSAVAAISTNTVEQLRYCQLGSLSGDLPDRSSTLMVLYECDVVGTTASDDLGKINIIYQTCTSSVSSSLTWRVSKVSMPILSYISKSLYVTNTDLIPMPGVNLSITSSDLTSKLITRPPFNTKVLFFCCVRDREHTPLINSLFALTNVPNSG</sequence>
<accession>A0A8H2SA89</accession>
<gene>
    <name evidence="2" type="primary">VP11</name>
</gene>
<protein>
    <submittedName>
        <fullName evidence="2">VP11 protein</fullName>
    </submittedName>
</protein>
<reference evidence="2" key="1">
    <citation type="journal article" date="2021" name="Viruses">
        <title>Full-Genome Sequences of Alphacoronaviruses and Astroviruses from Myotis and Pipistrelle Bats in Denmark.</title>
        <authorList>
            <person name="Lazov C.M."/>
            <person name="Belsham G.J."/>
            <person name="Botner A."/>
            <person name="Rasmussen T.B."/>
        </authorList>
    </citation>
    <scope>NUCLEOTIDE SEQUENCE</scope>
    <source>
        <strain evidence="2">KDV/21164-6/M.dau/DK/2015</strain>
    </source>
</reference>
<dbReference type="InterPro" id="IPR015072">
    <property type="entry name" value="VP9/VP10/VP11"/>
</dbReference>